<reference evidence="1 2" key="1">
    <citation type="submission" date="2019-01" db="EMBL/GenBank/DDBJ databases">
        <authorList>
            <person name="Sayadi A."/>
        </authorList>
    </citation>
    <scope>NUCLEOTIDE SEQUENCE [LARGE SCALE GENOMIC DNA]</scope>
</reference>
<keyword evidence="2" id="KW-1185">Reference proteome</keyword>
<accession>A0A653DLU2</accession>
<protein>
    <submittedName>
        <fullName evidence="1">Uncharacterized protein</fullName>
    </submittedName>
</protein>
<gene>
    <name evidence="1" type="ORF">CALMAC_LOCUS18671</name>
</gene>
<evidence type="ECO:0000313" key="2">
    <source>
        <dbReference type="Proteomes" id="UP000410492"/>
    </source>
</evidence>
<organism evidence="1 2">
    <name type="scientific">Callosobruchus maculatus</name>
    <name type="common">Southern cowpea weevil</name>
    <name type="synonym">Pulse bruchid</name>
    <dbReference type="NCBI Taxonomy" id="64391"/>
    <lineage>
        <taxon>Eukaryota</taxon>
        <taxon>Metazoa</taxon>
        <taxon>Ecdysozoa</taxon>
        <taxon>Arthropoda</taxon>
        <taxon>Hexapoda</taxon>
        <taxon>Insecta</taxon>
        <taxon>Pterygota</taxon>
        <taxon>Neoptera</taxon>
        <taxon>Endopterygota</taxon>
        <taxon>Coleoptera</taxon>
        <taxon>Polyphaga</taxon>
        <taxon>Cucujiformia</taxon>
        <taxon>Chrysomeloidea</taxon>
        <taxon>Chrysomelidae</taxon>
        <taxon>Bruchinae</taxon>
        <taxon>Bruchini</taxon>
        <taxon>Callosobruchus</taxon>
    </lineage>
</organism>
<name>A0A653DLU2_CALMS</name>
<sequence length="11" mass="1286">SLTPYTHLKLL</sequence>
<feature type="non-terminal residue" evidence="1">
    <location>
        <position position="1"/>
    </location>
</feature>
<dbReference type="EMBL" id="CAACVG010013072">
    <property type="protein sequence ID" value="VEN61200.1"/>
    <property type="molecule type" value="Genomic_DNA"/>
</dbReference>
<proteinExistence type="predicted"/>
<evidence type="ECO:0000313" key="1">
    <source>
        <dbReference type="EMBL" id="VEN61200.1"/>
    </source>
</evidence>
<dbReference type="Proteomes" id="UP000410492">
    <property type="component" value="Unassembled WGS sequence"/>
</dbReference>